<dbReference type="CDD" id="cd00920">
    <property type="entry name" value="Cupredoxin"/>
    <property type="match status" value="1"/>
</dbReference>
<name>A0A3G6IUN8_9CORY</name>
<keyword evidence="3" id="KW-1185">Reference proteome</keyword>
<feature type="signal peptide" evidence="1">
    <location>
        <begin position="1"/>
        <end position="18"/>
    </location>
</feature>
<dbReference type="RefSeq" id="WP_123960404.1">
    <property type="nucleotide sequence ID" value="NZ_CP033898.1"/>
</dbReference>
<sequence length="134" mass="14820">MDKQIQNFTWALFGLAMAAVLTIAAQHVAPQLLMAEQQPAQVHQAQAGNTVQVRIEGLRFVPDVIEAAPGQQLDIELHNTGDMTHDLVLGSKRTALLHPGQRDHISVTVDRSMQGWCSLPGHRQQGMVLDIRMR</sequence>
<organism evidence="2 3">
    <name type="scientific">Corynebacterium pseudopelargi</name>
    <dbReference type="NCBI Taxonomy" id="2080757"/>
    <lineage>
        <taxon>Bacteria</taxon>
        <taxon>Bacillati</taxon>
        <taxon>Actinomycetota</taxon>
        <taxon>Actinomycetes</taxon>
        <taxon>Mycobacteriales</taxon>
        <taxon>Corynebacteriaceae</taxon>
        <taxon>Corynebacterium</taxon>
    </lineage>
</organism>
<dbReference type="InterPro" id="IPR008972">
    <property type="entry name" value="Cupredoxin"/>
</dbReference>
<dbReference type="Gene3D" id="2.60.40.420">
    <property type="entry name" value="Cupredoxins - blue copper proteins"/>
    <property type="match status" value="1"/>
</dbReference>
<evidence type="ECO:0000256" key="1">
    <source>
        <dbReference type="SAM" id="SignalP"/>
    </source>
</evidence>
<dbReference type="AlphaFoldDB" id="A0A3G6IUN8"/>
<dbReference type="KEGG" id="cpso:CPPEL_06870"/>
<feature type="chain" id="PRO_5038929820" description="EfeO-type cupredoxin-like domain-containing protein" evidence="1">
    <location>
        <begin position="19"/>
        <end position="134"/>
    </location>
</feature>
<dbReference type="Proteomes" id="UP000271426">
    <property type="component" value="Chromosome"/>
</dbReference>
<gene>
    <name evidence="2" type="ORF">CPPEL_06870</name>
</gene>
<dbReference type="EMBL" id="CP033898">
    <property type="protein sequence ID" value="AZA09485.1"/>
    <property type="molecule type" value="Genomic_DNA"/>
</dbReference>
<keyword evidence="1" id="KW-0732">Signal</keyword>
<dbReference type="SUPFAM" id="SSF49503">
    <property type="entry name" value="Cupredoxins"/>
    <property type="match status" value="1"/>
</dbReference>
<dbReference type="OrthoDB" id="345021at2"/>
<reference evidence="2 3" key="1">
    <citation type="submission" date="2018-11" db="EMBL/GenBank/DDBJ databases">
        <authorList>
            <person name="Kleinhagauer T."/>
            <person name="Glaeser S.P."/>
            <person name="Spergser J."/>
            <person name="Ruckert C."/>
            <person name="Kaempfer P."/>
            <person name="Busse H.-J."/>
        </authorList>
    </citation>
    <scope>NUCLEOTIDE SEQUENCE [LARGE SCALE GENOMIC DNA]</scope>
    <source>
        <strain evidence="2 3">812CH</strain>
    </source>
</reference>
<accession>A0A3G6IUN8</accession>
<evidence type="ECO:0000313" key="2">
    <source>
        <dbReference type="EMBL" id="AZA09485.1"/>
    </source>
</evidence>
<evidence type="ECO:0000313" key="3">
    <source>
        <dbReference type="Proteomes" id="UP000271426"/>
    </source>
</evidence>
<proteinExistence type="predicted"/>
<evidence type="ECO:0008006" key="4">
    <source>
        <dbReference type="Google" id="ProtNLM"/>
    </source>
</evidence>
<protein>
    <recommendedName>
        <fullName evidence="4">EfeO-type cupredoxin-like domain-containing protein</fullName>
    </recommendedName>
</protein>